<sequence length="96" mass="11559">MPNIKFNYLYRDSGNYKKFISVIFSNPDGIKLSDLEAFIKTKLIDETWFYAEQWNLPEIFTDIIDFRVDPTWHKFESIEYTDEPADNDFIVRDFIC</sequence>
<dbReference type="Proteomes" id="UP000539265">
    <property type="component" value="Unassembled WGS sequence"/>
</dbReference>
<name>A0A839SJT2_9SPHI</name>
<reference evidence="1" key="1">
    <citation type="submission" date="2020-08" db="EMBL/GenBank/DDBJ databases">
        <title>Genomic Encyclopedia of Type Strains, Phase III (KMG-III): the genomes of soil and plant-associated and newly described type strains.</title>
        <authorList>
            <person name="Whitman W."/>
        </authorList>
    </citation>
    <scope>NUCLEOTIDE SEQUENCE [LARGE SCALE GENOMIC DNA]</scope>
    <source>
        <strain evidence="1">CECT 8628</strain>
    </source>
</reference>
<dbReference type="EMBL" id="JACHWX010000011">
    <property type="protein sequence ID" value="MBB3057130.1"/>
    <property type="molecule type" value="Genomic_DNA"/>
</dbReference>
<proteinExistence type="predicted"/>
<dbReference type="RefSeq" id="WP_096355514.1">
    <property type="nucleotide sequence ID" value="NZ_AP017313.1"/>
</dbReference>
<evidence type="ECO:0000313" key="1">
    <source>
        <dbReference type="EMBL" id="MBB3057130.1"/>
    </source>
</evidence>
<gene>
    <name evidence="1" type="ORF">FHS11_003558</name>
</gene>
<evidence type="ECO:0000313" key="2">
    <source>
        <dbReference type="Proteomes" id="UP000539265"/>
    </source>
</evidence>
<protein>
    <submittedName>
        <fullName evidence="1">Uncharacterized protein</fullName>
    </submittedName>
</protein>
<organism evidence="1 2">
    <name type="scientific">Mucilaginibacter gotjawali</name>
    <dbReference type="NCBI Taxonomy" id="1550579"/>
    <lineage>
        <taxon>Bacteria</taxon>
        <taxon>Pseudomonadati</taxon>
        <taxon>Bacteroidota</taxon>
        <taxon>Sphingobacteriia</taxon>
        <taxon>Sphingobacteriales</taxon>
        <taxon>Sphingobacteriaceae</taxon>
        <taxon>Mucilaginibacter</taxon>
    </lineage>
</organism>
<dbReference type="AlphaFoldDB" id="A0A839SJT2"/>
<dbReference type="OrthoDB" id="799013at2"/>
<keyword evidence="2" id="KW-1185">Reference proteome</keyword>
<comment type="caution">
    <text evidence="1">The sequence shown here is derived from an EMBL/GenBank/DDBJ whole genome shotgun (WGS) entry which is preliminary data.</text>
</comment>
<accession>A0A839SJT2</accession>